<proteinExistence type="evidence at transcript level"/>
<evidence type="ECO:0000313" key="2">
    <source>
        <dbReference type="EMBL" id="JAA94425.1"/>
    </source>
</evidence>
<name>T1DFU9_9DIPT</name>
<sequence length="89" mass="9864">MDWNWFSVARIRSTLATMFPLVSRLPVDTPLMVEGIVKSGLGSDRIGATKRAKIGSSLNIFVRLTAVIVRETWNARSTELKRISSTPST</sequence>
<protein>
    <submittedName>
        <fullName evidence="2">Putative secreted protein</fullName>
    </submittedName>
</protein>
<feature type="signal peptide" evidence="1">
    <location>
        <begin position="1"/>
        <end position="16"/>
    </location>
</feature>
<feature type="chain" id="PRO_5004574644" evidence="1">
    <location>
        <begin position="17"/>
        <end position="89"/>
    </location>
</feature>
<reference evidence="2" key="1">
    <citation type="journal article" date="2013" name="BMC Genomics">
        <title>A deep insight into the sialotranscriptome of the mosquito, Psorophora albipes.</title>
        <authorList>
            <person name="Chagas A.C."/>
            <person name="Calvo E."/>
            <person name="Rios-Velasquez C.M."/>
            <person name="Pessoa F.A."/>
            <person name="Medeiros J.F."/>
            <person name="Ribeiro J.M."/>
        </authorList>
    </citation>
    <scope>NUCLEOTIDE SEQUENCE</scope>
</reference>
<keyword evidence="1" id="KW-0732">Signal</keyword>
<dbReference type="EMBL" id="GALA01000427">
    <property type="protein sequence ID" value="JAA94425.1"/>
    <property type="molecule type" value="mRNA"/>
</dbReference>
<evidence type="ECO:0000256" key="1">
    <source>
        <dbReference type="SAM" id="SignalP"/>
    </source>
</evidence>
<dbReference type="AlphaFoldDB" id="T1DFU9"/>
<organism evidence="2">
    <name type="scientific">Psorophora albipes</name>
    <dbReference type="NCBI Taxonomy" id="869069"/>
    <lineage>
        <taxon>Eukaryota</taxon>
        <taxon>Metazoa</taxon>
        <taxon>Ecdysozoa</taxon>
        <taxon>Arthropoda</taxon>
        <taxon>Hexapoda</taxon>
        <taxon>Insecta</taxon>
        <taxon>Pterygota</taxon>
        <taxon>Neoptera</taxon>
        <taxon>Endopterygota</taxon>
        <taxon>Diptera</taxon>
        <taxon>Nematocera</taxon>
        <taxon>Culicoidea</taxon>
        <taxon>Culicidae</taxon>
        <taxon>Culicinae</taxon>
        <taxon>Aedini</taxon>
        <taxon>Psorophora</taxon>
    </lineage>
</organism>
<accession>T1DFU9</accession>